<dbReference type="InterPro" id="IPR023395">
    <property type="entry name" value="MCP_dom_sf"/>
</dbReference>
<evidence type="ECO:0000256" key="3">
    <source>
        <dbReference type="ARBA" id="ARBA00022448"/>
    </source>
</evidence>
<comment type="subcellular location">
    <subcellularLocation>
        <location evidence="1">Mitochondrion membrane</location>
        <topology evidence="1">Multi-pass membrane protein</topology>
    </subcellularLocation>
</comment>
<keyword evidence="8 9" id="KW-0472">Membrane</keyword>
<dbReference type="AlphaFoldDB" id="A0AAE0G8G1"/>
<dbReference type="PRINTS" id="PR00926">
    <property type="entry name" value="MITOCARRIER"/>
</dbReference>
<evidence type="ECO:0000256" key="9">
    <source>
        <dbReference type="PROSITE-ProRule" id="PRU00282"/>
    </source>
</evidence>
<evidence type="ECO:0000256" key="2">
    <source>
        <dbReference type="ARBA" id="ARBA00006375"/>
    </source>
</evidence>
<accession>A0AAE0G8G1</accession>
<evidence type="ECO:0000256" key="4">
    <source>
        <dbReference type="ARBA" id="ARBA00022692"/>
    </source>
</evidence>
<protein>
    <submittedName>
        <fullName evidence="11">Uncharacterized protein</fullName>
    </submittedName>
</protein>
<keyword evidence="3 10" id="KW-0813">Transport</keyword>
<feature type="repeat" description="Solcar" evidence="9">
    <location>
        <begin position="98"/>
        <end position="186"/>
    </location>
</feature>
<name>A0AAE0G8G1_9CHLO</name>
<gene>
    <name evidence="11" type="ORF">CYMTET_18466</name>
</gene>
<evidence type="ECO:0000313" key="11">
    <source>
        <dbReference type="EMBL" id="KAK3273285.1"/>
    </source>
</evidence>
<dbReference type="EMBL" id="LGRX02008566">
    <property type="protein sequence ID" value="KAK3273285.1"/>
    <property type="molecule type" value="Genomic_DNA"/>
</dbReference>
<dbReference type="Proteomes" id="UP001190700">
    <property type="component" value="Unassembled WGS sequence"/>
</dbReference>
<dbReference type="Pfam" id="PF00153">
    <property type="entry name" value="Mito_carr"/>
    <property type="match status" value="2"/>
</dbReference>
<dbReference type="InterPro" id="IPR050567">
    <property type="entry name" value="Mitochondrial_Carrier"/>
</dbReference>
<dbReference type="PROSITE" id="PS50920">
    <property type="entry name" value="SOLCAR"/>
    <property type="match status" value="2"/>
</dbReference>
<dbReference type="InterPro" id="IPR018108">
    <property type="entry name" value="MCP_transmembrane"/>
</dbReference>
<evidence type="ECO:0000256" key="6">
    <source>
        <dbReference type="ARBA" id="ARBA00022989"/>
    </source>
</evidence>
<dbReference type="PANTHER" id="PTHR45624:SF10">
    <property type="entry name" value="SLC (SOLUTE CARRIER) HOMOLOG"/>
    <property type="match status" value="1"/>
</dbReference>
<dbReference type="Gene3D" id="1.50.40.10">
    <property type="entry name" value="Mitochondrial carrier domain"/>
    <property type="match status" value="1"/>
</dbReference>
<keyword evidence="6" id="KW-1133">Transmembrane helix</keyword>
<evidence type="ECO:0000256" key="7">
    <source>
        <dbReference type="ARBA" id="ARBA00023128"/>
    </source>
</evidence>
<feature type="repeat" description="Solcar" evidence="9">
    <location>
        <begin position="5"/>
        <end position="89"/>
    </location>
</feature>
<sequence length="288" mass="30797">MSLDSELVRELLAGGGAGAGGIVVGHPLDTLKVRLQTQRGLYSGAMSCFTQIVTKEGPLSLYRGVSAPVLTATATNALMFGGYGAGLRLQGLSRDDQTSIFAAFIAGCTGGFLQCLTVTPVELVKCRLQVDRSSGRQLYQGPLDCAKKILQEHGVRGLFRGWWATVWRDTPSSGLYFVSYEIVKEQLSKFSGKCEALEMLTAGGFAGIAKFMANPSMAHFYLAAPAAGTLSWATAYPIDVVKSRVQTLPSATDLKHLRLHTVVRVNCTDFHSQVKLAVLCGDTVADAI</sequence>
<organism evidence="11 12">
    <name type="scientific">Cymbomonas tetramitiformis</name>
    <dbReference type="NCBI Taxonomy" id="36881"/>
    <lineage>
        <taxon>Eukaryota</taxon>
        <taxon>Viridiplantae</taxon>
        <taxon>Chlorophyta</taxon>
        <taxon>Pyramimonadophyceae</taxon>
        <taxon>Pyramimonadales</taxon>
        <taxon>Pyramimonadaceae</taxon>
        <taxon>Cymbomonas</taxon>
    </lineage>
</organism>
<evidence type="ECO:0000313" key="12">
    <source>
        <dbReference type="Proteomes" id="UP001190700"/>
    </source>
</evidence>
<evidence type="ECO:0000256" key="8">
    <source>
        <dbReference type="ARBA" id="ARBA00023136"/>
    </source>
</evidence>
<dbReference type="InterPro" id="IPR002067">
    <property type="entry name" value="MCP"/>
</dbReference>
<evidence type="ECO:0000256" key="10">
    <source>
        <dbReference type="RuleBase" id="RU000488"/>
    </source>
</evidence>
<proteinExistence type="inferred from homology"/>
<comment type="similarity">
    <text evidence="2 10">Belongs to the mitochondrial carrier (TC 2.A.29) family.</text>
</comment>
<dbReference type="SUPFAM" id="SSF103506">
    <property type="entry name" value="Mitochondrial carrier"/>
    <property type="match status" value="1"/>
</dbReference>
<reference evidence="11 12" key="1">
    <citation type="journal article" date="2015" name="Genome Biol. Evol.">
        <title>Comparative Genomics of a Bacterivorous Green Alga Reveals Evolutionary Causalities and Consequences of Phago-Mixotrophic Mode of Nutrition.</title>
        <authorList>
            <person name="Burns J.A."/>
            <person name="Paasch A."/>
            <person name="Narechania A."/>
            <person name="Kim E."/>
        </authorList>
    </citation>
    <scope>NUCLEOTIDE SEQUENCE [LARGE SCALE GENOMIC DNA]</scope>
    <source>
        <strain evidence="11 12">PLY_AMNH</strain>
    </source>
</reference>
<dbReference type="GO" id="GO:0022857">
    <property type="term" value="F:transmembrane transporter activity"/>
    <property type="evidence" value="ECO:0007669"/>
    <property type="project" value="TreeGrafter"/>
</dbReference>
<keyword evidence="7" id="KW-0496">Mitochondrion</keyword>
<keyword evidence="4 9" id="KW-0812">Transmembrane</keyword>
<comment type="caution">
    <text evidence="11">The sequence shown here is derived from an EMBL/GenBank/DDBJ whole genome shotgun (WGS) entry which is preliminary data.</text>
</comment>
<keyword evidence="5" id="KW-0677">Repeat</keyword>
<dbReference type="PANTHER" id="PTHR45624">
    <property type="entry name" value="MITOCHONDRIAL BASIC AMINO ACIDS TRANSPORTER-RELATED"/>
    <property type="match status" value="1"/>
</dbReference>
<keyword evidence="12" id="KW-1185">Reference proteome</keyword>
<evidence type="ECO:0000256" key="1">
    <source>
        <dbReference type="ARBA" id="ARBA00004225"/>
    </source>
</evidence>
<evidence type="ECO:0000256" key="5">
    <source>
        <dbReference type="ARBA" id="ARBA00022737"/>
    </source>
</evidence>
<dbReference type="GO" id="GO:0031966">
    <property type="term" value="C:mitochondrial membrane"/>
    <property type="evidence" value="ECO:0007669"/>
    <property type="project" value="UniProtKB-SubCell"/>
</dbReference>